<dbReference type="InterPro" id="IPR000421">
    <property type="entry name" value="FA58C"/>
</dbReference>
<keyword evidence="3" id="KW-1185">Reference proteome</keyword>
<dbReference type="KEGG" id="nve:5504710"/>
<feature type="non-terminal residue" evidence="2">
    <location>
        <position position="95"/>
    </location>
</feature>
<gene>
    <name evidence="2" type="ORF">NEMVEDRAFT_v1g56135</name>
</gene>
<dbReference type="InParanoid" id="A7SS18"/>
<name>A7SS18_NEMVE</name>
<dbReference type="EMBL" id="DS469770">
    <property type="protein sequence ID" value="EDO33503.1"/>
    <property type="molecule type" value="Genomic_DNA"/>
</dbReference>
<dbReference type="Pfam" id="PF00754">
    <property type="entry name" value="F5_F8_type_C"/>
    <property type="match status" value="1"/>
</dbReference>
<dbReference type="PANTHER" id="PTHR24543:SF291">
    <property type="entry name" value="SMOKE ALARM, ISOFORM D"/>
    <property type="match status" value="1"/>
</dbReference>
<organism evidence="2 3">
    <name type="scientific">Nematostella vectensis</name>
    <name type="common">Starlet sea anemone</name>
    <dbReference type="NCBI Taxonomy" id="45351"/>
    <lineage>
        <taxon>Eukaryota</taxon>
        <taxon>Metazoa</taxon>
        <taxon>Cnidaria</taxon>
        <taxon>Anthozoa</taxon>
        <taxon>Hexacorallia</taxon>
        <taxon>Actiniaria</taxon>
        <taxon>Edwardsiidae</taxon>
        <taxon>Nematostella</taxon>
    </lineage>
</organism>
<dbReference type="InterPro" id="IPR008979">
    <property type="entry name" value="Galactose-bd-like_sf"/>
</dbReference>
<dbReference type="Gene3D" id="2.60.120.260">
    <property type="entry name" value="Galactose-binding domain-like"/>
    <property type="match status" value="1"/>
</dbReference>
<evidence type="ECO:0000313" key="3">
    <source>
        <dbReference type="Proteomes" id="UP000001593"/>
    </source>
</evidence>
<dbReference type="PROSITE" id="PS50022">
    <property type="entry name" value="FA58C_3"/>
    <property type="match status" value="1"/>
</dbReference>
<sequence length="95" mass="10645">GKPLGLQSGEIPDSAMTSSSYYGRMYGPERGRLNFTNTWWPEAWSAGRNAVGEYLQVDIGREVLLTKVATQGRGDYPQWVTSYELSHSRDGQAWT</sequence>
<dbReference type="HOGENOM" id="CLU_030066_6_2_1"/>
<accession>A7SS18</accession>
<feature type="non-terminal residue" evidence="2">
    <location>
        <position position="1"/>
    </location>
</feature>
<dbReference type="STRING" id="45351.A7SS18"/>
<dbReference type="Proteomes" id="UP000001593">
    <property type="component" value="Unassembled WGS sequence"/>
</dbReference>
<dbReference type="PhylomeDB" id="A7SS18"/>
<dbReference type="PROSITE" id="PS01285">
    <property type="entry name" value="FA58C_1"/>
    <property type="match status" value="1"/>
</dbReference>
<dbReference type="SUPFAM" id="SSF49785">
    <property type="entry name" value="Galactose-binding domain-like"/>
    <property type="match status" value="1"/>
</dbReference>
<dbReference type="PANTHER" id="PTHR24543">
    <property type="entry name" value="MULTICOPPER OXIDASE-RELATED"/>
    <property type="match status" value="1"/>
</dbReference>
<reference evidence="2 3" key="1">
    <citation type="journal article" date="2007" name="Science">
        <title>Sea anemone genome reveals ancestral eumetazoan gene repertoire and genomic organization.</title>
        <authorList>
            <person name="Putnam N.H."/>
            <person name="Srivastava M."/>
            <person name="Hellsten U."/>
            <person name="Dirks B."/>
            <person name="Chapman J."/>
            <person name="Salamov A."/>
            <person name="Terry A."/>
            <person name="Shapiro H."/>
            <person name="Lindquist E."/>
            <person name="Kapitonov V.V."/>
            <person name="Jurka J."/>
            <person name="Genikhovich G."/>
            <person name="Grigoriev I.V."/>
            <person name="Lucas S.M."/>
            <person name="Steele R.E."/>
            <person name="Finnerty J.R."/>
            <person name="Technau U."/>
            <person name="Martindale M.Q."/>
            <person name="Rokhsar D.S."/>
        </authorList>
    </citation>
    <scope>NUCLEOTIDE SEQUENCE [LARGE SCALE GENOMIC DNA]</scope>
    <source>
        <strain evidence="3">CH2 X CH6</strain>
    </source>
</reference>
<dbReference type="AlphaFoldDB" id="A7SS18"/>
<protein>
    <recommendedName>
        <fullName evidence="1">F5/8 type C domain-containing protein</fullName>
    </recommendedName>
</protein>
<evidence type="ECO:0000313" key="2">
    <source>
        <dbReference type="EMBL" id="EDO33503.1"/>
    </source>
</evidence>
<proteinExistence type="predicted"/>
<evidence type="ECO:0000259" key="1">
    <source>
        <dbReference type="PROSITE" id="PS50022"/>
    </source>
</evidence>
<feature type="domain" description="F5/8 type C" evidence="1">
    <location>
        <begin position="1"/>
        <end position="95"/>
    </location>
</feature>